<dbReference type="AlphaFoldDB" id="A0A9P4J666"/>
<feature type="region of interest" description="Disordered" evidence="1">
    <location>
        <begin position="149"/>
        <end position="172"/>
    </location>
</feature>
<name>A0A9P4J666_9PEZI</name>
<reference evidence="2" key="1">
    <citation type="journal article" date="2020" name="Stud. Mycol.">
        <title>101 Dothideomycetes genomes: a test case for predicting lifestyles and emergence of pathogens.</title>
        <authorList>
            <person name="Haridas S."/>
            <person name="Albert R."/>
            <person name="Binder M."/>
            <person name="Bloem J."/>
            <person name="Labutti K."/>
            <person name="Salamov A."/>
            <person name="Andreopoulos B."/>
            <person name="Baker S."/>
            <person name="Barry K."/>
            <person name="Bills G."/>
            <person name="Bluhm B."/>
            <person name="Cannon C."/>
            <person name="Castanera R."/>
            <person name="Culley D."/>
            <person name="Daum C."/>
            <person name="Ezra D."/>
            <person name="Gonzalez J."/>
            <person name="Henrissat B."/>
            <person name="Kuo A."/>
            <person name="Liang C."/>
            <person name="Lipzen A."/>
            <person name="Lutzoni F."/>
            <person name="Magnuson J."/>
            <person name="Mondo S."/>
            <person name="Nolan M."/>
            <person name="Ohm R."/>
            <person name="Pangilinan J."/>
            <person name="Park H.-J."/>
            <person name="Ramirez L."/>
            <person name="Alfaro M."/>
            <person name="Sun H."/>
            <person name="Tritt A."/>
            <person name="Yoshinaga Y."/>
            <person name="Zwiers L.-H."/>
            <person name="Turgeon B."/>
            <person name="Goodwin S."/>
            <person name="Spatafora J."/>
            <person name="Crous P."/>
            <person name="Grigoriev I."/>
        </authorList>
    </citation>
    <scope>NUCLEOTIDE SEQUENCE</scope>
    <source>
        <strain evidence="2">CBS 260.36</strain>
    </source>
</reference>
<evidence type="ECO:0000256" key="1">
    <source>
        <dbReference type="SAM" id="MobiDB-lite"/>
    </source>
</evidence>
<organism evidence="2 3">
    <name type="scientific">Myriangium duriaei CBS 260.36</name>
    <dbReference type="NCBI Taxonomy" id="1168546"/>
    <lineage>
        <taxon>Eukaryota</taxon>
        <taxon>Fungi</taxon>
        <taxon>Dikarya</taxon>
        <taxon>Ascomycota</taxon>
        <taxon>Pezizomycotina</taxon>
        <taxon>Dothideomycetes</taxon>
        <taxon>Dothideomycetidae</taxon>
        <taxon>Myriangiales</taxon>
        <taxon>Myriangiaceae</taxon>
        <taxon>Myriangium</taxon>
    </lineage>
</organism>
<dbReference type="EMBL" id="ML996085">
    <property type="protein sequence ID" value="KAF2153138.1"/>
    <property type="molecule type" value="Genomic_DNA"/>
</dbReference>
<evidence type="ECO:0000313" key="2">
    <source>
        <dbReference type="EMBL" id="KAF2153138.1"/>
    </source>
</evidence>
<comment type="caution">
    <text evidence="2">The sequence shown here is derived from an EMBL/GenBank/DDBJ whole genome shotgun (WGS) entry which is preliminary data.</text>
</comment>
<proteinExistence type="predicted"/>
<protein>
    <submittedName>
        <fullName evidence="2">Uncharacterized protein</fullName>
    </submittedName>
</protein>
<dbReference type="Proteomes" id="UP000799439">
    <property type="component" value="Unassembled WGS sequence"/>
</dbReference>
<keyword evidence="3" id="KW-1185">Reference proteome</keyword>
<feature type="compositionally biased region" description="Polar residues" evidence="1">
    <location>
        <begin position="154"/>
        <end position="172"/>
    </location>
</feature>
<accession>A0A9P4J666</accession>
<gene>
    <name evidence="2" type="ORF">K461DRAFT_135680</name>
</gene>
<sequence length="172" mass="18282">MAGVVSSLRLWVRDGGDRPWPGGLPSKFVRITCPTLGDLPSAKSCTHCSLTHPLCARQPSGKNGLARLFSIVFWSRIETHSAATVPRPIELRPSPGLTVGSRPLPTLQAQVEMAGKLFKDLPCPAHGPCAEFSPAGAYLQRHAEATARHMAKPTTESIGAHTSNSPTPLCTA</sequence>
<evidence type="ECO:0000313" key="3">
    <source>
        <dbReference type="Proteomes" id="UP000799439"/>
    </source>
</evidence>